<name>A0A918A0U4_9ACTN</name>
<feature type="transmembrane region" description="Helical" evidence="7">
    <location>
        <begin position="66"/>
        <end position="86"/>
    </location>
</feature>
<keyword evidence="2 7" id="KW-0812">Transmembrane</keyword>
<sequence length="637" mass="67443">MGRHRTGHAPDEVRDPLFGGGIRASNGQLKHEGAGVRTGLLSMVRELPGLIAVTVRLARKAAPRQLLAVVVAESVSAVATVVTLLSTYRVLVPLMTGEPSAERLRSAVPALLVMAAAAAAGSLARAAGRAAVSRLGPTVERLAYTRLLALAADAELSALESPDFHNLLEAARQGTRAARVVITQAAQLLSGLSTLVAVGAVLGVLHPLLLPLLLATVVPKGWSAVRSARARFASAKRHMELGRQLDVLSGLLTGREVATEVRAHGAGAFLLRHYDRLSAQAEAEQGRLGREEARLGLAGDAASGAAAVLTYLTLGLLLVSGTIPLAVAGAVVIAIRTAKASLLSLVMSTNQVYEQGLYVLEWERACEEAGRHRMSSGPVPLPAGPVEIRADALTFAYPGQSRLALDRVDVLIRPGEIVAFVGANGSGKSTMAKLLSGLYLPTAGQVSWGGVPIERLRRREVFDSVALVAQDFARWPATAHVNVTLGRPEDAGDRERLWRASVASGSDAVVAALPDGWETLLAREFMGGTELSGGQWQRIGLGRAWFRDAPVVVFDEPTSALDPRAEIEIFEQVAGLATAGRTVILVTHRLASVSRADRIYVFDAGRVVEHGRHAELMRADGPYASMYRLQAAQYTIV</sequence>
<feature type="transmembrane region" description="Helical" evidence="7">
    <location>
        <begin position="311"/>
        <end position="335"/>
    </location>
</feature>
<dbReference type="Gene3D" id="3.40.50.300">
    <property type="entry name" value="P-loop containing nucleotide triphosphate hydrolases"/>
    <property type="match status" value="1"/>
</dbReference>
<evidence type="ECO:0000256" key="3">
    <source>
        <dbReference type="ARBA" id="ARBA00022741"/>
    </source>
</evidence>
<keyword evidence="4" id="KW-0067">ATP-binding</keyword>
<dbReference type="GO" id="GO:0034040">
    <property type="term" value="F:ATPase-coupled lipid transmembrane transporter activity"/>
    <property type="evidence" value="ECO:0007669"/>
    <property type="project" value="TreeGrafter"/>
</dbReference>
<evidence type="ECO:0000256" key="4">
    <source>
        <dbReference type="ARBA" id="ARBA00022840"/>
    </source>
</evidence>
<dbReference type="PANTHER" id="PTHR24221">
    <property type="entry name" value="ATP-BINDING CASSETTE SUB-FAMILY B"/>
    <property type="match status" value="1"/>
</dbReference>
<dbReference type="InterPro" id="IPR003439">
    <property type="entry name" value="ABC_transporter-like_ATP-bd"/>
</dbReference>
<evidence type="ECO:0000313" key="11">
    <source>
        <dbReference type="Proteomes" id="UP000660745"/>
    </source>
</evidence>
<dbReference type="Gene3D" id="1.20.1560.10">
    <property type="entry name" value="ABC transporter type 1, transmembrane domain"/>
    <property type="match status" value="1"/>
</dbReference>
<keyword evidence="5 7" id="KW-1133">Transmembrane helix</keyword>
<dbReference type="SUPFAM" id="SSF90123">
    <property type="entry name" value="ABC transporter transmembrane region"/>
    <property type="match status" value="1"/>
</dbReference>
<reference evidence="10" key="2">
    <citation type="submission" date="2020-09" db="EMBL/GenBank/DDBJ databases">
        <authorList>
            <person name="Sun Q."/>
            <person name="Zhou Y."/>
        </authorList>
    </citation>
    <scope>NUCLEOTIDE SEQUENCE</scope>
    <source>
        <strain evidence="10">CGMCC 4.7430</strain>
    </source>
</reference>
<evidence type="ECO:0000256" key="5">
    <source>
        <dbReference type="ARBA" id="ARBA00022989"/>
    </source>
</evidence>
<dbReference type="PROSITE" id="PS50929">
    <property type="entry name" value="ABC_TM1F"/>
    <property type="match status" value="1"/>
</dbReference>
<keyword evidence="3" id="KW-0547">Nucleotide-binding</keyword>
<evidence type="ECO:0000256" key="2">
    <source>
        <dbReference type="ARBA" id="ARBA00022692"/>
    </source>
</evidence>
<evidence type="ECO:0000256" key="6">
    <source>
        <dbReference type="ARBA" id="ARBA00023136"/>
    </source>
</evidence>
<dbReference type="Proteomes" id="UP000660745">
    <property type="component" value="Unassembled WGS sequence"/>
</dbReference>
<feature type="transmembrane region" description="Helical" evidence="7">
    <location>
        <begin position="188"/>
        <end position="209"/>
    </location>
</feature>
<keyword evidence="6 7" id="KW-0472">Membrane</keyword>
<gene>
    <name evidence="10" type="ORF">GCM10012278_06400</name>
</gene>
<dbReference type="SUPFAM" id="SSF52540">
    <property type="entry name" value="P-loop containing nucleoside triphosphate hydrolases"/>
    <property type="match status" value="1"/>
</dbReference>
<dbReference type="PROSITE" id="PS50893">
    <property type="entry name" value="ABC_TRANSPORTER_2"/>
    <property type="match status" value="1"/>
</dbReference>
<dbReference type="PROSITE" id="PS00211">
    <property type="entry name" value="ABC_TRANSPORTER_1"/>
    <property type="match status" value="1"/>
</dbReference>
<dbReference type="RefSeq" id="WP_189136913.1">
    <property type="nucleotide sequence ID" value="NZ_BMNK01000001.1"/>
</dbReference>
<feature type="domain" description="ABC transporter" evidence="8">
    <location>
        <begin position="388"/>
        <end position="629"/>
    </location>
</feature>
<dbReference type="Pfam" id="PF00005">
    <property type="entry name" value="ABC_tran"/>
    <property type="match status" value="1"/>
</dbReference>
<keyword evidence="11" id="KW-1185">Reference proteome</keyword>
<dbReference type="GO" id="GO:0016887">
    <property type="term" value="F:ATP hydrolysis activity"/>
    <property type="evidence" value="ECO:0007669"/>
    <property type="project" value="InterPro"/>
</dbReference>
<dbReference type="InterPro" id="IPR011527">
    <property type="entry name" value="ABC1_TM_dom"/>
</dbReference>
<evidence type="ECO:0000256" key="1">
    <source>
        <dbReference type="ARBA" id="ARBA00004651"/>
    </source>
</evidence>
<dbReference type="InterPro" id="IPR027417">
    <property type="entry name" value="P-loop_NTPase"/>
</dbReference>
<dbReference type="InterPro" id="IPR017871">
    <property type="entry name" value="ABC_transporter-like_CS"/>
</dbReference>
<dbReference type="PANTHER" id="PTHR24221:SF654">
    <property type="entry name" value="ATP-BINDING CASSETTE SUB-FAMILY B MEMBER 6"/>
    <property type="match status" value="1"/>
</dbReference>
<organism evidence="10 11">
    <name type="scientific">Nonomuraea glycinis</name>
    <dbReference type="NCBI Taxonomy" id="2047744"/>
    <lineage>
        <taxon>Bacteria</taxon>
        <taxon>Bacillati</taxon>
        <taxon>Actinomycetota</taxon>
        <taxon>Actinomycetes</taxon>
        <taxon>Streptosporangiales</taxon>
        <taxon>Streptosporangiaceae</taxon>
        <taxon>Nonomuraea</taxon>
    </lineage>
</organism>
<proteinExistence type="predicted"/>
<dbReference type="InterPro" id="IPR003593">
    <property type="entry name" value="AAA+_ATPase"/>
</dbReference>
<dbReference type="GO" id="GO:0005886">
    <property type="term" value="C:plasma membrane"/>
    <property type="evidence" value="ECO:0007669"/>
    <property type="project" value="UniProtKB-SubCell"/>
</dbReference>
<dbReference type="GO" id="GO:0005524">
    <property type="term" value="F:ATP binding"/>
    <property type="evidence" value="ECO:0007669"/>
    <property type="project" value="UniProtKB-KW"/>
</dbReference>
<evidence type="ECO:0000313" key="10">
    <source>
        <dbReference type="EMBL" id="GGP01783.1"/>
    </source>
</evidence>
<feature type="domain" description="ABC transmembrane type-1" evidence="9">
    <location>
        <begin position="75"/>
        <end position="354"/>
    </location>
</feature>
<dbReference type="AlphaFoldDB" id="A0A918A0U4"/>
<dbReference type="InterPro" id="IPR036640">
    <property type="entry name" value="ABC1_TM_sf"/>
</dbReference>
<evidence type="ECO:0000256" key="7">
    <source>
        <dbReference type="SAM" id="Phobius"/>
    </source>
</evidence>
<dbReference type="EMBL" id="BMNK01000001">
    <property type="protein sequence ID" value="GGP01783.1"/>
    <property type="molecule type" value="Genomic_DNA"/>
</dbReference>
<evidence type="ECO:0000259" key="8">
    <source>
        <dbReference type="PROSITE" id="PS50893"/>
    </source>
</evidence>
<comment type="caution">
    <text evidence="10">The sequence shown here is derived from an EMBL/GenBank/DDBJ whole genome shotgun (WGS) entry which is preliminary data.</text>
</comment>
<reference evidence="10" key="1">
    <citation type="journal article" date="2014" name="Int. J. Syst. Evol. Microbiol.">
        <title>Complete genome sequence of Corynebacterium casei LMG S-19264T (=DSM 44701T), isolated from a smear-ripened cheese.</title>
        <authorList>
            <consortium name="US DOE Joint Genome Institute (JGI-PGF)"/>
            <person name="Walter F."/>
            <person name="Albersmeier A."/>
            <person name="Kalinowski J."/>
            <person name="Ruckert C."/>
        </authorList>
    </citation>
    <scope>NUCLEOTIDE SEQUENCE</scope>
    <source>
        <strain evidence="10">CGMCC 4.7430</strain>
    </source>
</reference>
<evidence type="ECO:0000259" key="9">
    <source>
        <dbReference type="PROSITE" id="PS50929"/>
    </source>
</evidence>
<protein>
    <submittedName>
        <fullName evidence="10">Multidrug ABC transporter permease</fullName>
    </submittedName>
</protein>
<comment type="subcellular location">
    <subcellularLocation>
        <location evidence="1">Cell membrane</location>
        <topology evidence="1">Multi-pass membrane protein</topology>
    </subcellularLocation>
</comment>
<dbReference type="InterPro" id="IPR039421">
    <property type="entry name" value="Type_1_exporter"/>
</dbReference>
<feature type="transmembrane region" description="Helical" evidence="7">
    <location>
        <begin position="106"/>
        <end position="124"/>
    </location>
</feature>
<dbReference type="SMART" id="SM00382">
    <property type="entry name" value="AAA"/>
    <property type="match status" value="1"/>
</dbReference>
<accession>A0A918A0U4</accession>
<dbReference type="GO" id="GO:0140359">
    <property type="term" value="F:ABC-type transporter activity"/>
    <property type="evidence" value="ECO:0007669"/>
    <property type="project" value="InterPro"/>
</dbReference>